<dbReference type="Proteomes" id="UP000176863">
    <property type="component" value="Unassembled WGS sequence"/>
</dbReference>
<comment type="caution">
    <text evidence="2">The sequence shown here is derived from an EMBL/GenBank/DDBJ whole genome shotgun (WGS) entry which is preliminary data.</text>
</comment>
<keyword evidence="1" id="KW-1133">Transmembrane helix</keyword>
<dbReference type="AlphaFoldDB" id="A0A1F6CU83"/>
<sequence>MSQYLKVIAVIVIVVGCYLGIRYVGSVIHYNAVQPAEDAPPPIRLVGDLGFYLTGGSLLPLWNHDATTVMKVTWNIEKANPALTSADDFHFYEQKIAADVTTLDGKTKRYDLGTAMVCTSKEMNEIEGHKIMFGKVDCYYALTGTQFAAFIQKGGFRIERYDESAKDGSIKTSVLVEI</sequence>
<accession>A0A1F6CU83</accession>
<keyword evidence="1" id="KW-0472">Membrane</keyword>
<name>A0A1F6CU83_9BACT</name>
<dbReference type="EMBL" id="MFKT01000024">
    <property type="protein sequence ID" value="OGG52677.1"/>
    <property type="molecule type" value="Genomic_DNA"/>
</dbReference>
<gene>
    <name evidence="2" type="ORF">A2851_00520</name>
</gene>
<organism evidence="2 3">
    <name type="scientific">Candidatus Kaiserbacteria bacterium RIFCSPHIGHO2_01_FULL_53_29</name>
    <dbReference type="NCBI Taxonomy" id="1798480"/>
    <lineage>
        <taxon>Bacteria</taxon>
        <taxon>Candidatus Kaiseribacteriota</taxon>
    </lineage>
</organism>
<dbReference type="STRING" id="1798480.A2851_00520"/>
<evidence type="ECO:0000313" key="2">
    <source>
        <dbReference type="EMBL" id="OGG52677.1"/>
    </source>
</evidence>
<proteinExistence type="predicted"/>
<reference evidence="2 3" key="1">
    <citation type="journal article" date="2016" name="Nat. Commun.">
        <title>Thousands of microbial genomes shed light on interconnected biogeochemical processes in an aquifer system.</title>
        <authorList>
            <person name="Anantharaman K."/>
            <person name="Brown C.T."/>
            <person name="Hug L.A."/>
            <person name="Sharon I."/>
            <person name="Castelle C.J."/>
            <person name="Probst A.J."/>
            <person name="Thomas B.C."/>
            <person name="Singh A."/>
            <person name="Wilkins M.J."/>
            <person name="Karaoz U."/>
            <person name="Brodie E.L."/>
            <person name="Williams K.H."/>
            <person name="Hubbard S.S."/>
            <person name="Banfield J.F."/>
        </authorList>
    </citation>
    <scope>NUCLEOTIDE SEQUENCE [LARGE SCALE GENOMIC DNA]</scope>
</reference>
<protein>
    <submittedName>
        <fullName evidence="2">Uncharacterized protein</fullName>
    </submittedName>
</protein>
<evidence type="ECO:0000313" key="3">
    <source>
        <dbReference type="Proteomes" id="UP000176863"/>
    </source>
</evidence>
<feature type="transmembrane region" description="Helical" evidence="1">
    <location>
        <begin position="7"/>
        <end position="25"/>
    </location>
</feature>
<evidence type="ECO:0000256" key="1">
    <source>
        <dbReference type="SAM" id="Phobius"/>
    </source>
</evidence>
<keyword evidence="1" id="KW-0812">Transmembrane</keyword>
<dbReference type="PROSITE" id="PS51257">
    <property type="entry name" value="PROKAR_LIPOPROTEIN"/>
    <property type="match status" value="1"/>
</dbReference>